<evidence type="ECO:0000313" key="3">
    <source>
        <dbReference type="Proteomes" id="UP000807159"/>
    </source>
</evidence>
<dbReference type="Proteomes" id="UP000807159">
    <property type="component" value="Chromosome 15"/>
</dbReference>
<feature type="region of interest" description="Disordered" evidence="1">
    <location>
        <begin position="114"/>
        <end position="203"/>
    </location>
</feature>
<gene>
    <name evidence="2" type="ORF">H0E87_025305</name>
</gene>
<dbReference type="AlphaFoldDB" id="A0A8T2X0N5"/>
<dbReference type="EMBL" id="JACEGQ020000015">
    <property type="protein sequence ID" value="KAH8486232.1"/>
    <property type="molecule type" value="Genomic_DNA"/>
</dbReference>
<dbReference type="PANTHER" id="PTHR46835">
    <property type="entry name" value="BASIC-LEUCINE ZIPPER (BZIP) TRANSCRIPTION FACTOR FAMILY PROTEIN-RELATED"/>
    <property type="match status" value="1"/>
</dbReference>
<dbReference type="CDD" id="cd14703">
    <property type="entry name" value="bZIP_plant_RF2"/>
    <property type="match status" value="1"/>
</dbReference>
<organism evidence="2 3">
    <name type="scientific">Populus deltoides</name>
    <name type="common">Eastern poplar</name>
    <name type="synonym">Eastern cottonwood</name>
    <dbReference type="NCBI Taxonomy" id="3696"/>
    <lineage>
        <taxon>Eukaryota</taxon>
        <taxon>Viridiplantae</taxon>
        <taxon>Streptophyta</taxon>
        <taxon>Embryophyta</taxon>
        <taxon>Tracheophyta</taxon>
        <taxon>Spermatophyta</taxon>
        <taxon>Magnoliopsida</taxon>
        <taxon>eudicotyledons</taxon>
        <taxon>Gunneridae</taxon>
        <taxon>Pentapetalae</taxon>
        <taxon>rosids</taxon>
        <taxon>fabids</taxon>
        <taxon>Malpighiales</taxon>
        <taxon>Salicaceae</taxon>
        <taxon>Saliceae</taxon>
        <taxon>Populus</taxon>
    </lineage>
</organism>
<keyword evidence="3" id="KW-1185">Reference proteome</keyword>
<reference evidence="2" key="1">
    <citation type="journal article" date="2021" name="J. Hered.">
        <title>Genome Assembly of Salicaceae Populus deltoides (Eastern Cottonwood) I-69 Based on Nanopore Sequencing and Hi-C Technologies.</title>
        <authorList>
            <person name="Bai S."/>
            <person name="Wu H."/>
            <person name="Zhang J."/>
            <person name="Pan Z."/>
            <person name="Zhao W."/>
            <person name="Li Z."/>
            <person name="Tong C."/>
        </authorList>
    </citation>
    <scope>NUCLEOTIDE SEQUENCE</scope>
    <source>
        <tissue evidence="2">Leaf</tissue>
    </source>
</reference>
<evidence type="ECO:0000256" key="1">
    <source>
        <dbReference type="SAM" id="MobiDB-lite"/>
    </source>
</evidence>
<feature type="compositionally biased region" description="Basic and acidic residues" evidence="1">
    <location>
        <begin position="121"/>
        <end position="130"/>
    </location>
</feature>
<dbReference type="GO" id="GO:0003700">
    <property type="term" value="F:DNA-binding transcription factor activity"/>
    <property type="evidence" value="ECO:0007669"/>
    <property type="project" value="InterPro"/>
</dbReference>
<feature type="compositionally biased region" description="Polar residues" evidence="1">
    <location>
        <begin position="180"/>
        <end position="190"/>
    </location>
</feature>
<sequence length="235" mass="26314">MIFPPYSTDYISTCAMESSEGFLRPVEGESHHQRASSDSFLVEQLSWLDDLLDEPDLPLYKSHRRSSSDSVAFLDTASKTFRKEETTLKTSAAAGGPTWEFHTINYHENSWKTSFHSGSTPDKEKNKSRESPLISVTSSSSGVVPSTDSITLQDFAPREPAGVGLPSKPIVKQNQDDSEVSSNVNHNPSKSKTDSKRAKQQFAQRSRLRKLQYIAQLERSVQILEASWLQNLKHP</sequence>
<name>A0A8T2X0N5_POPDE</name>
<dbReference type="PANTHER" id="PTHR46835:SF3">
    <property type="entry name" value="BASIC-LEUCINE ZIPPER (BZIP) TRANSCRIPTION FACTOR FAMILY PROTEIN"/>
    <property type="match status" value="1"/>
</dbReference>
<proteinExistence type="predicted"/>
<dbReference type="InterPro" id="IPR044797">
    <property type="entry name" value="At4g06598-like"/>
</dbReference>
<dbReference type="GO" id="GO:0005634">
    <property type="term" value="C:nucleus"/>
    <property type="evidence" value="ECO:0007669"/>
    <property type="project" value="UniProtKB-ARBA"/>
</dbReference>
<evidence type="ECO:0008006" key="4">
    <source>
        <dbReference type="Google" id="ProtNLM"/>
    </source>
</evidence>
<accession>A0A8T2X0N5</accession>
<protein>
    <recommendedName>
        <fullName evidence="4">BZIP domain-containing protein</fullName>
    </recommendedName>
</protein>
<dbReference type="InterPro" id="IPR044759">
    <property type="entry name" value="bZIP_RF2"/>
</dbReference>
<evidence type="ECO:0000313" key="2">
    <source>
        <dbReference type="EMBL" id="KAH8486232.1"/>
    </source>
</evidence>
<feature type="compositionally biased region" description="Low complexity" evidence="1">
    <location>
        <begin position="131"/>
        <end position="150"/>
    </location>
</feature>
<comment type="caution">
    <text evidence="2">The sequence shown here is derived from an EMBL/GenBank/DDBJ whole genome shotgun (WGS) entry which is preliminary data.</text>
</comment>